<dbReference type="PANTHER" id="PTHR12526">
    <property type="entry name" value="GLYCOSYLTRANSFERASE"/>
    <property type="match status" value="1"/>
</dbReference>
<dbReference type="EMBL" id="ASGZ01000020">
    <property type="protein sequence ID" value="ESP89035.1"/>
    <property type="molecule type" value="Genomic_DNA"/>
</dbReference>
<keyword evidence="2" id="KW-0808">Transferase</keyword>
<dbReference type="STRING" id="1324957.K933_06283"/>
<dbReference type="AlphaFoldDB" id="V4HEB5"/>
<dbReference type="PANTHER" id="PTHR12526:SF584">
    <property type="entry name" value="GLYCOSYLTRANSFERASE"/>
    <property type="match status" value="1"/>
</dbReference>
<gene>
    <name evidence="2" type="ORF">K933_06283</name>
</gene>
<organism evidence="2 3">
    <name type="scientific">Candidatus Halobonum tyrrellensis G22</name>
    <dbReference type="NCBI Taxonomy" id="1324957"/>
    <lineage>
        <taxon>Archaea</taxon>
        <taxon>Methanobacteriati</taxon>
        <taxon>Methanobacteriota</taxon>
        <taxon>Stenosarchaea group</taxon>
        <taxon>Halobacteria</taxon>
        <taxon>Halobacteriales</taxon>
        <taxon>Haloferacaceae</taxon>
        <taxon>Candidatus Halobonum</taxon>
    </lineage>
</organism>
<dbReference type="InterPro" id="IPR001296">
    <property type="entry name" value="Glyco_trans_1"/>
</dbReference>
<dbReference type="Gene3D" id="3.40.50.2000">
    <property type="entry name" value="Glycogen Phosphorylase B"/>
    <property type="match status" value="2"/>
</dbReference>
<keyword evidence="3" id="KW-1185">Reference proteome</keyword>
<dbReference type="RefSeq" id="WP_023393844.1">
    <property type="nucleotide sequence ID" value="NZ_ASGZ01000020.1"/>
</dbReference>
<evidence type="ECO:0000259" key="1">
    <source>
        <dbReference type="Pfam" id="PF00534"/>
    </source>
</evidence>
<dbReference type="Pfam" id="PF00534">
    <property type="entry name" value="Glycos_transf_1"/>
    <property type="match status" value="1"/>
</dbReference>
<accession>V4HEB5</accession>
<comment type="caution">
    <text evidence="2">The sequence shown here is derived from an EMBL/GenBank/DDBJ whole genome shotgun (WGS) entry which is preliminary data.</text>
</comment>
<evidence type="ECO:0000313" key="3">
    <source>
        <dbReference type="Proteomes" id="UP000017840"/>
    </source>
</evidence>
<dbReference type="eggNOG" id="arCOG01403">
    <property type="taxonomic scope" value="Archaea"/>
</dbReference>
<reference evidence="2 3" key="1">
    <citation type="journal article" date="2013" name="Genome Announc.">
        <title>Draft Genome Sequence of 'Candidatus Halobonum tyrrellensis' Strain G22, Isolated from the Hypersaline Waters of Lake Tyrrell, Australia.</title>
        <authorList>
            <person name="Ugalde J.A."/>
            <person name="Narasingarao P."/>
            <person name="Kuo S."/>
            <person name="Podell S."/>
            <person name="Allen E.E."/>
        </authorList>
    </citation>
    <scope>NUCLEOTIDE SEQUENCE [LARGE SCALE GENOMIC DNA]</scope>
    <source>
        <strain evidence="2 3">G22</strain>
    </source>
</reference>
<dbReference type="SUPFAM" id="SSF53756">
    <property type="entry name" value="UDP-Glycosyltransferase/glycogen phosphorylase"/>
    <property type="match status" value="1"/>
</dbReference>
<protein>
    <submittedName>
        <fullName evidence="2">Group 1 glycosyl transferase</fullName>
    </submittedName>
</protein>
<feature type="domain" description="Glycosyl transferase family 1" evidence="1">
    <location>
        <begin position="199"/>
        <end position="343"/>
    </location>
</feature>
<evidence type="ECO:0000313" key="2">
    <source>
        <dbReference type="EMBL" id="ESP89035.1"/>
    </source>
</evidence>
<name>V4HEB5_9EURY</name>
<sequence>MPLDHPDTVVAHDQMWTYGGAERVALHLGAALDVPVYTTYAGETARDAAADLGVDLRAFAQDRYGGLGRWRRVEGFKSAALTLDWQTAPLDEFDLIVSAHMFTRQYRTLDHQYLINYCHSPPRWLNDLLGHRLSSLPEAARSPAKAYVAGMDLLDARSADRVDAFVANSEVIRDRIRRYYRRDATVIHPPIDTEGITPARSEGDYYLMVGRVVEAKRPATVVDAFARTDATLKVAGTGDNEPLVGESTYERVRARAGDNVEFLGYVSDERKRELLRNATAVVYIPIREDFGMVPIEALAAGTPVIAANEGFPAVAVDDGETGAVVEPTVAGVLDGIERVEAGTFDPERLAAVAARYDTETFRERVRTAVANFAADPDRYRRGDESLLDAGDD</sequence>
<proteinExistence type="predicted"/>
<dbReference type="Proteomes" id="UP000017840">
    <property type="component" value="Unassembled WGS sequence"/>
</dbReference>
<dbReference type="GO" id="GO:0016757">
    <property type="term" value="F:glycosyltransferase activity"/>
    <property type="evidence" value="ECO:0007669"/>
    <property type="project" value="InterPro"/>
</dbReference>
<dbReference type="PATRIC" id="fig|1324957.4.peg.1275"/>
<dbReference type="OrthoDB" id="132546at2157"/>